<reference evidence="1 2" key="1">
    <citation type="submission" date="2018-05" db="EMBL/GenBank/DDBJ databases">
        <title>Genomic analysis of Gracilibacillus dipsosauri DD1 reveals novel features of a salt-tolerant amylase.</title>
        <authorList>
            <person name="Deutch C.E."/>
            <person name="Yang S."/>
        </authorList>
    </citation>
    <scope>NUCLEOTIDE SEQUENCE [LARGE SCALE GENOMIC DNA]</scope>
    <source>
        <strain evidence="1 2">DD1</strain>
    </source>
</reference>
<dbReference type="Proteomes" id="UP000245624">
    <property type="component" value="Unassembled WGS sequence"/>
</dbReference>
<dbReference type="InterPro" id="IPR037208">
    <property type="entry name" value="Spo0E-like_sf"/>
</dbReference>
<dbReference type="AlphaFoldDB" id="A0A317KUP1"/>
<dbReference type="GO" id="GO:0043937">
    <property type="term" value="P:regulation of sporulation"/>
    <property type="evidence" value="ECO:0007669"/>
    <property type="project" value="InterPro"/>
</dbReference>
<dbReference type="RefSeq" id="WP_054860249.1">
    <property type="nucleotide sequence ID" value="NZ_JAJUIE010000055.1"/>
</dbReference>
<dbReference type="InterPro" id="IPR018540">
    <property type="entry name" value="Spo0E-like"/>
</dbReference>
<dbReference type="Pfam" id="PF09388">
    <property type="entry name" value="SpoOE-like"/>
    <property type="match status" value="1"/>
</dbReference>
<dbReference type="OrthoDB" id="1684520at2"/>
<evidence type="ECO:0000313" key="2">
    <source>
        <dbReference type="Proteomes" id="UP000245624"/>
    </source>
</evidence>
<comment type="caution">
    <text evidence="1">The sequence shown here is derived from an EMBL/GenBank/DDBJ whole genome shotgun (WGS) entry which is preliminary data.</text>
</comment>
<dbReference type="SUPFAM" id="SSF140500">
    <property type="entry name" value="BAS1536-like"/>
    <property type="match status" value="1"/>
</dbReference>
<keyword evidence="2" id="KW-1185">Reference proteome</keyword>
<dbReference type="InterPro" id="IPR036638">
    <property type="entry name" value="HLH_DNA-bd_sf"/>
</dbReference>
<dbReference type="Gene3D" id="4.10.280.10">
    <property type="entry name" value="Helix-loop-helix DNA-binding domain"/>
    <property type="match status" value="1"/>
</dbReference>
<proteinExistence type="predicted"/>
<accession>A0A317KUP1</accession>
<dbReference type="EMBL" id="QGTD01000018">
    <property type="protein sequence ID" value="PWU67187.1"/>
    <property type="molecule type" value="Genomic_DNA"/>
</dbReference>
<protein>
    <submittedName>
        <fullName evidence="1">Spo0E family sporulation regulatory protein-aspartic acid phosphatase</fullName>
    </submittedName>
</protein>
<organism evidence="1 2">
    <name type="scientific">Gracilibacillus dipsosauri</name>
    <dbReference type="NCBI Taxonomy" id="178340"/>
    <lineage>
        <taxon>Bacteria</taxon>
        <taxon>Bacillati</taxon>
        <taxon>Bacillota</taxon>
        <taxon>Bacilli</taxon>
        <taxon>Bacillales</taxon>
        <taxon>Bacillaceae</taxon>
        <taxon>Gracilibacillus</taxon>
    </lineage>
</organism>
<name>A0A317KUP1_9BACI</name>
<dbReference type="GO" id="GO:0046983">
    <property type="term" value="F:protein dimerization activity"/>
    <property type="evidence" value="ECO:0007669"/>
    <property type="project" value="InterPro"/>
</dbReference>
<evidence type="ECO:0000313" key="1">
    <source>
        <dbReference type="EMBL" id="PWU67187.1"/>
    </source>
</evidence>
<sequence length="59" mass="6869">MSKESNVDDIGVLLEKIEIMRRELLDIGFRDGLTAPSTLEYSELLDEEIRIYQKIIKDI</sequence>
<gene>
    <name evidence="1" type="ORF">DLJ74_16570</name>
</gene>